<sequence length="225" mass="23614">MTRIRASISAFTHPRRALAVAALTALTITGCGSDELGGSEPGRRVDSKVNATSSPSEQVAFAAMLDRLAQPCSWTDGTASGPTDKMPTGPTGPTGPEGEQSLAPGETPPTDPIEPGAPTEPAVQLNDRDQCASLQHEQRIIQALQKVSEPTPAKVRVTLNGLGYIDERIHGLKQDGKATRFYLDLREKGGRLCEAGLATGRESDVAVCTAPATGPFAVETTEEQP</sequence>
<keyword evidence="3" id="KW-1185">Reference proteome</keyword>
<dbReference type="KEGG" id="spad:DVK44_11375"/>
<evidence type="ECO:0000313" key="3">
    <source>
        <dbReference type="Proteomes" id="UP000253868"/>
    </source>
</evidence>
<name>A0A345HND7_9ACTN</name>
<dbReference type="PROSITE" id="PS51257">
    <property type="entry name" value="PROKAR_LIPOPROTEIN"/>
    <property type="match status" value="1"/>
</dbReference>
<reference evidence="3" key="1">
    <citation type="submission" date="2018-07" db="EMBL/GenBank/DDBJ databases">
        <authorList>
            <person name="Zhao J."/>
        </authorList>
    </citation>
    <scope>NUCLEOTIDE SEQUENCE [LARGE SCALE GENOMIC DNA]</scope>
    <source>
        <strain evidence="3">GSSD-12</strain>
    </source>
</reference>
<evidence type="ECO:0000256" key="1">
    <source>
        <dbReference type="SAM" id="MobiDB-lite"/>
    </source>
</evidence>
<accession>A0A345HND7</accession>
<organism evidence="2 3">
    <name type="scientific">Streptomyces paludis</name>
    <dbReference type="NCBI Taxonomy" id="2282738"/>
    <lineage>
        <taxon>Bacteria</taxon>
        <taxon>Bacillati</taxon>
        <taxon>Actinomycetota</taxon>
        <taxon>Actinomycetes</taxon>
        <taxon>Kitasatosporales</taxon>
        <taxon>Streptomycetaceae</taxon>
        <taxon>Streptomyces</taxon>
    </lineage>
</organism>
<dbReference type="RefSeq" id="WP_114659575.1">
    <property type="nucleotide sequence ID" value="NZ_CP031194.1"/>
</dbReference>
<dbReference type="OrthoDB" id="4273420at2"/>
<dbReference type="EMBL" id="CP031194">
    <property type="protein sequence ID" value="AXG78211.1"/>
    <property type="molecule type" value="Genomic_DNA"/>
</dbReference>
<gene>
    <name evidence="2" type="ORF">DVK44_11375</name>
</gene>
<evidence type="ECO:0000313" key="2">
    <source>
        <dbReference type="EMBL" id="AXG78211.1"/>
    </source>
</evidence>
<proteinExistence type="predicted"/>
<feature type="region of interest" description="Disordered" evidence="1">
    <location>
        <begin position="72"/>
        <end position="123"/>
    </location>
</feature>
<feature type="region of interest" description="Disordered" evidence="1">
    <location>
        <begin position="31"/>
        <end position="52"/>
    </location>
</feature>
<feature type="compositionally biased region" description="Low complexity" evidence="1">
    <location>
        <begin position="81"/>
        <end position="98"/>
    </location>
</feature>
<dbReference type="Proteomes" id="UP000253868">
    <property type="component" value="Chromosome"/>
</dbReference>
<dbReference type="AlphaFoldDB" id="A0A345HND7"/>
<protein>
    <submittedName>
        <fullName evidence="2">Uncharacterized protein</fullName>
    </submittedName>
</protein>